<keyword evidence="4" id="KW-0547">Nucleotide-binding</keyword>
<dbReference type="InterPro" id="IPR014001">
    <property type="entry name" value="Helicase_ATP-bd"/>
</dbReference>
<organism evidence="4 5">
    <name type="scientific">Pseudotenacibaculum haliotis</name>
    <dbReference type="NCBI Taxonomy" id="1862138"/>
    <lineage>
        <taxon>Bacteria</taxon>
        <taxon>Pseudomonadati</taxon>
        <taxon>Bacteroidota</taxon>
        <taxon>Flavobacteriia</taxon>
        <taxon>Flavobacteriales</taxon>
        <taxon>Flavobacteriaceae</taxon>
        <taxon>Pseudotenacibaculum</taxon>
    </lineage>
</organism>
<reference evidence="5" key="1">
    <citation type="journal article" date="2019" name="Int. J. Syst. Evol. Microbiol.">
        <title>The Global Catalogue of Microorganisms (GCM) 10K type strain sequencing project: providing services to taxonomists for standard genome sequencing and annotation.</title>
        <authorList>
            <consortium name="The Broad Institute Genomics Platform"/>
            <consortium name="The Broad Institute Genome Sequencing Center for Infectious Disease"/>
            <person name="Wu L."/>
            <person name="Ma J."/>
        </authorList>
    </citation>
    <scope>NUCLEOTIDE SEQUENCE [LARGE SCALE GENOMIC DNA]</scope>
    <source>
        <strain evidence="5">KCTC 52127</strain>
    </source>
</reference>
<gene>
    <name evidence="4" type="ORF">ACFSRZ_14010</name>
</gene>
<sequence>MNQFPKDIKFKYSWRAYQERVLLELNDHLTDNHLHIIAPPGSGKTVLGLEVAIRLNKPTLILAPTIAIKNQWISRLCELFLQTENFPDWISRDIRNPKFLTVSTYQGLHSAISGEEETEEDPEEEIQADEKEKEPDSTKESVISKLLEQNIGTIVVDEAHHLKNAWWRSLTEVKESLQATVVGLTATPPYDVSYAEWHRYLELNGPVDTEISVPELVIEGNLCPHQDFVVLSTPTDEEAQKIVRYRQRIDSLIEEIKTDTAFISAIENHPIYQVPLNNLETIYSNIEYYSAILIFLHSLGKVITRTHLEVIGDTNFKIPEFTPDWMEILLSFYLYEENSFSIQYEEHQEKLKNKLKRAGVLERKSINLVYNQRINKHLKTSISKLENIQKVVDFEHEQLGDDLRMVILTDYIRKEFLVNEPHNSLVLNKIGVMSIFEKIRRENDQNLKVGVLTGSLVIIPVTAQDRFQEICKQAKISIKSFKSLPYDSQYLIIRSSEKLKHDIVRIITQVFEEGHIECLVGTKSLLGEGWDAPSINSLVLASFVGSYVLSNQMRGRAIRTNSNEPKKTSHIWHLACVDLSASNGGEDLELLKRRFKSFIGVSYDDQPNIENGIDRLKIPSNIRSKKDIEKINEAFFLQAKQRSSLKDKWALALEKGTTLIEEIKIPFPTQREYRKVKSLYYRKTIRNLTFSLLSGLGTFLLEALEGMGEFLKGTNSTENFKYYLLFIGVLGVLIFGRKTYKTMRLYIKYRDISKDIQGIGLTMVDALIKIKAIKTHRTDLEVVTDVLKNGTVFCHLEGGTTYEKSTFIGAMQEVFDTVDNPRYLIIRKGLFLQLFSQKDYHSVPDAIGRKKSFAQFFHRRWNHFVGKSELVYTRSIKGRKILLKSRVNSLASEFNNKTHRVNKWR</sequence>
<dbReference type="GO" id="GO:0004386">
    <property type="term" value="F:helicase activity"/>
    <property type="evidence" value="ECO:0007669"/>
    <property type="project" value="UniProtKB-KW"/>
</dbReference>
<evidence type="ECO:0000313" key="4">
    <source>
        <dbReference type="EMBL" id="MFD2568487.1"/>
    </source>
</evidence>
<dbReference type="InterPro" id="IPR027417">
    <property type="entry name" value="P-loop_NTPase"/>
</dbReference>
<feature type="region of interest" description="Disordered" evidence="1">
    <location>
        <begin position="111"/>
        <end position="140"/>
    </location>
</feature>
<dbReference type="SMART" id="SM00487">
    <property type="entry name" value="DEXDc"/>
    <property type="match status" value="1"/>
</dbReference>
<dbReference type="Gene3D" id="3.40.50.300">
    <property type="entry name" value="P-loop containing nucleotide triphosphate hydrolases"/>
    <property type="match status" value="2"/>
</dbReference>
<keyword evidence="2" id="KW-0812">Transmembrane</keyword>
<keyword evidence="2" id="KW-0472">Membrane</keyword>
<feature type="compositionally biased region" description="Acidic residues" evidence="1">
    <location>
        <begin position="114"/>
        <end position="127"/>
    </location>
</feature>
<dbReference type="Proteomes" id="UP001597508">
    <property type="component" value="Unassembled WGS sequence"/>
</dbReference>
<dbReference type="PANTHER" id="PTHR47396:SF1">
    <property type="entry name" value="ATP-DEPENDENT HELICASE IRC3-RELATED"/>
    <property type="match status" value="1"/>
</dbReference>
<feature type="compositionally biased region" description="Basic and acidic residues" evidence="1">
    <location>
        <begin position="128"/>
        <end position="139"/>
    </location>
</feature>
<feature type="transmembrane region" description="Helical" evidence="2">
    <location>
        <begin position="684"/>
        <end position="701"/>
    </location>
</feature>
<evidence type="ECO:0000256" key="2">
    <source>
        <dbReference type="SAM" id="Phobius"/>
    </source>
</evidence>
<evidence type="ECO:0000313" key="5">
    <source>
        <dbReference type="Proteomes" id="UP001597508"/>
    </source>
</evidence>
<name>A0ABW5LVT4_9FLAO</name>
<accession>A0ABW5LVT4</accession>
<keyword evidence="2" id="KW-1133">Transmembrane helix</keyword>
<evidence type="ECO:0000259" key="3">
    <source>
        <dbReference type="PROSITE" id="PS51192"/>
    </source>
</evidence>
<comment type="caution">
    <text evidence="4">The sequence shown here is derived from an EMBL/GenBank/DDBJ whole genome shotgun (WGS) entry which is preliminary data.</text>
</comment>
<dbReference type="PROSITE" id="PS51192">
    <property type="entry name" value="HELICASE_ATP_BIND_1"/>
    <property type="match status" value="1"/>
</dbReference>
<feature type="domain" description="Helicase ATP-binding" evidence="3">
    <location>
        <begin position="25"/>
        <end position="206"/>
    </location>
</feature>
<keyword evidence="4" id="KW-0067">ATP-binding</keyword>
<feature type="transmembrane region" description="Helical" evidence="2">
    <location>
        <begin position="530"/>
        <end position="549"/>
    </location>
</feature>
<dbReference type="EMBL" id="JBHULH010000011">
    <property type="protein sequence ID" value="MFD2568487.1"/>
    <property type="molecule type" value="Genomic_DNA"/>
</dbReference>
<dbReference type="Pfam" id="PF04851">
    <property type="entry name" value="ResIII"/>
    <property type="match status" value="1"/>
</dbReference>
<dbReference type="RefSeq" id="WP_379667193.1">
    <property type="nucleotide sequence ID" value="NZ_JBHULH010000011.1"/>
</dbReference>
<keyword evidence="4" id="KW-0347">Helicase</keyword>
<keyword evidence="5" id="KW-1185">Reference proteome</keyword>
<keyword evidence="4" id="KW-0378">Hydrolase</keyword>
<feature type="transmembrane region" description="Helical" evidence="2">
    <location>
        <begin position="721"/>
        <end position="740"/>
    </location>
</feature>
<dbReference type="InterPro" id="IPR050742">
    <property type="entry name" value="Helicase_Restrict-Modif_Enz"/>
</dbReference>
<dbReference type="InterPro" id="IPR006935">
    <property type="entry name" value="Helicase/UvrB_N"/>
</dbReference>
<evidence type="ECO:0000256" key="1">
    <source>
        <dbReference type="SAM" id="MobiDB-lite"/>
    </source>
</evidence>
<protein>
    <submittedName>
        <fullName evidence="4">DEAD/DEAH box helicase family protein</fullName>
    </submittedName>
</protein>
<dbReference type="SUPFAM" id="SSF52540">
    <property type="entry name" value="P-loop containing nucleoside triphosphate hydrolases"/>
    <property type="match status" value="2"/>
</dbReference>
<dbReference type="PANTHER" id="PTHR47396">
    <property type="entry name" value="TYPE I RESTRICTION ENZYME ECOKI R PROTEIN"/>
    <property type="match status" value="1"/>
</dbReference>
<proteinExistence type="predicted"/>
<dbReference type="CDD" id="cd18785">
    <property type="entry name" value="SF2_C"/>
    <property type="match status" value="1"/>
</dbReference>